<protein>
    <submittedName>
        <fullName evidence="2">Pilus assembly protein</fullName>
    </submittedName>
</protein>
<accession>A0A246HZ09</accession>
<evidence type="ECO:0000313" key="3">
    <source>
        <dbReference type="Proteomes" id="UP000197090"/>
    </source>
</evidence>
<dbReference type="Pfam" id="PF14341">
    <property type="entry name" value="PilX_N"/>
    <property type="match status" value="1"/>
</dbReference>
<proteinExistence type="predicted"/>
<comment type="caution">
    <text evidence="2">The sequence shown here is derived from an EMBL/GenBank/DDBJ whole genome shotgun (WGS) entry which is preliminary data.</text>
</comment>
<dbReference type="AlphaFoldDB" id="A0A246HZ09"/>
<reference evidence="2 3" key="1">
    <citation type="submission" date="2017-06" db="EMBL/GenBank/DDBJ databases">
        <authorList>
            <person name="Kim H.J."/>
            <person name="Triplett B.A."/>
        </authorList>
    </citation>
    <scope>NUCLEOTIDE SEQUENCE [LARGE SCALE GENOMIC DNA]</scope>
    <source>
        <strain evidence="2 3">594</strain>
    </source>
</reference>
<dbReference type="EMBL" id="NIVX01000108">
    <property type="protein sequence ID" value="OWQ70464.1"/>
    <property type="molecule type" value="Genomic_DNA"/>
</dbReference>
<dbReference type="RefSeq" id="WP_072166745.1">
    <property type="nucleotide sequence ID" value="NZ_CP104289.1"/>
</dbReference>
<name>A0A246HZ09_STEMA</name>
<dbReference type="Proteomes" id="UP000197090">
    <property type="component" value="Unassembled WGS sequence"/>
</dbReference>
<evidence type="ECO:0000313" key="2">
    <source>
        <dbReference type="EMBL" id="OWQ70464.1"/>
    </source>
</evidence>
<gene>
    <name evidence="2" type="ORF">CEE63_18255</name>
</gene>
<feature type="domain" description="Type 4 fimbrial biogenesis protein PilX N-terminal" evidence="1">
    <location>
        <begin position="17"/>
        <end position="60"/>
    </location>
</feature>
<evidence type="ECO:0000259" key="1">
    <source>
        <dbReference type="Pfam" id="PF14341"/>
    </source>
</evidence>
<organism evidence="2 3">
    <name type="scientific">Stenotrophomonas maltophilia</name>
    <name type="common">Pseudomonas maltophilia</name>
    <name type="synonym">Xanthomonas maltophilia</name>
    <dbReference type="NCBI Taxonomy" id="40324"/>
    <lineage>
        <taxon>Bacteria</taxon>
        <taxon>Pseudomonadati</taxon>
        <taxon>Pseudomonadota</taxon>
        <taxon>Gammaproteobacteria</taxon>
        <taxon>Lysobacterales</taxon>
        <taxon>Lysobacteraceae</taxon>
        <taxon>Stenotrophomonas</taxon>
        <taxon>Stenotrophomonas maltophilia group</taxon>
    </lineage>
</organism>
<dbReference type="InterPro" id="IPR025746">
    <property type="entry name" value="PilX_N_dom"/>
</dbReference>
<sequence>MTTFSRSFRPASARTQRGAVLYVALIMLILLALLGIAGMQVAGMQEKMAANYRAANRAFQNSEGVVRAAERSVEKIANRQDVGNDSLVQSSTLSRVCDDGFDPAIWAESRRNQTRPAVNVRQIDSCVMGESSLDMGRPLEDVTPIYQITGFATDDADASSSSVVIDTVFKL</sequence>